<accession>A0A941DLJ6</accession>
<dbReference type="Gene3D" id="3.40.50.1820">
    <property type="entry name" value="alpha/beta hydrolase"/>
    <property type="match status" value="1"/>
</dbReference>
<dbReference type="PANTHER" id="PTHR43689:SF8">
    <property type="entry name" value="ALPHA_BETA-HYDROLASES SUPERFAMILY PROTEIN"/>
    <property type="match status" value="1"/>
</dbReference>
<protein>
    <submittedName>
        <fullName evidence="2">Alpha/beta hydrolase</fullName>
    </submittedName>
</protein>
<dbReference type="EMBL" id="JAGSPN010000005">
    <property type="protein sequence ID" value="MBR7782190.1"/>
    <property type="molecule type" value="Genomic_DNA"/>
</dbReference>
<dbReference type="Proteomes" id="UP000680067">
    <property type="component" value="Unassembled WGS sequence"/>
</dbReference>
<keyword evidence="2" id="KW-0378">Hydrolase</keyword>
<comment type="caution">
    <text evidence="2">The sequence shown here is derived from an EMBL/GenBank/DDBJ whole genome shotgun (WGS) entry which is preliminary data.</text>
</comment>
<dbReference type="PANTHER" id="PTHR43689">
    <property type="entry name" value="HYDROLASE"/>
    <property type="match status" value="1"/>
</dbReference>
<evidence type="ECO:0000259" key="1">
    <source>
        <dbReference type="Pfam" id="PF12697"/>
    </source>
</evidence>
<proteinExistence type="predicted"/>
<feature type="domain" description="AB hydrolase-1" evidence="1">
    <location>
        <begin position="15"/>
        <end position="226"/>
    </location>
</feature>
<dbReference type="InterPro" id="IPR000073">
    <property type="entry name" value="AB_hydrolase_1"/>
</dbReference>
<dbReference type="AlphaFoldDB" id="A0A941DLJ6"/>
<gene>
    <name evidence="2" type="ORF">KDM89_08560</name>
</gene>
<evidence type="ECO:0000313" key="2">
    <source>
        <dbReference type="EMBL" id="MBR7782190.1"/>
    </source>
</evidence>
<dbReference type="Pfam" id="PF12697">
    <property type="entry name" value="Abhydrolase_6"/>
    <property type="match status" value="1"/>
</dbReference>
<reference evidence="2" key="1">
    <citation type="submission" date="2021-04" db="EMBL/GenBank/DDBJ databases">
        <title>novel species isolated from subtropical streams in China.</title>
        <authorList>
            <person name="Lu H."/>
        </authorList>
    </citation>
    <scope>NUCLEOTIDE SEQUENCE</scope>
    <source>
        <strain evidence="2">LFS511W</strain>
    </source>
</reference>
<name>A0A941DLJ6_9BURK</name>
<keyword evidence="3" id="KW-1185">Reference proteome</keyword>
<dbReference type="RefSeq" id="WP_212687533.1">
    <property type="nucleotide sequence ID" value="NZ_JAGSPN010000005.1"/>
</dbReference>
<evidence type="ECO:0000313" key="3">
    <source>
        <dbReference type="Proteomes" id="UP000680067"/>
    </source>
</evidence>
<dbReference type="GO" id="GO:0016787">
    <property type="term" value="F:hydrolase activity"/>
    <property type="evidence" value="ECO:0007669"/>
    <property type="project" value="UniProtKB-KW"/>
</dbReference>
<dbReference type="SUPFAM" id="SSF53474">
    <property type="entry name" value="alpha/beta-Hydrolases"/>
    <property type="match status" value="1"/>
</dbReference>
<organism evidence="2 3">
    <name type="scientific">Undibacterium luofuense</name>
    <dbReference type="NCBI Taxonomy" id="2828733"/>
    <lineage>
        <taxon>Bacteria</taxon>
        <taxon>Pseudomonadati</taxon>
        <taxon>Pseudomonadota</taxon>
        <taxon>Betaproteobacteria</taxon>
        <taxon>Burkholderiales</taxon>
        <taxon>Oxalobacteraceae</taxon>
        <taxon>Undibacterium</taxon>
    </lineage>
</organism>
<dbReference type="InterPro" id="IPR029058">
    <property type="entry name" value="AB_hydrolase_fold"/>
</dbReference>
<sequence>MMSVLPASSADQPDLVLIPGFMCDQRLWQCALPALQSMGRVHCMPAHQHDSIEACAAAVAEQIPDNAVVIGFSLGGYVARHLAARWPHKVQRLFLLNSSARATTGEEVARAQQQLKALEVYPYRGQTRTALLRALHPQRPEPRWIDCMLAMSVDLGIATFRQQMAIVRADGHAELAALQCPVHIIASADDQMRTMQEAERMAAAARGSTLDMLSDCGHMSVFEQPEHVIRLLQYHLTTLPAGKF</sequence>